<dbReference type="GO" id="GO:0019808">
    <property type="term" value="F:polyamine binding"/>
    <property type="evidence" value="ECO:0007669"/>
    <property type="project" value="InterPro"/>
</dbReference>
<keyword evidence="4 5" id="KW-0574">Periplasm</keyword>
<evidence type="ECO:0000256" key="2">
    <source>
        <dbReference type="ARBA" id="ARBA00022448"/>
    </source>
</evidence>
<comment type="similarity">
    <text evidence="5">Belongs to the bacterial solute-binding protein PotD/PotF family.</text>
</comment>
<evidence type="ECO:0000256" key="6">
    <source>
        <dbReference type="PIRSR" id="PIRSR019574-1"/>
    </source>
</evidence>
<dbReference type="GO" id="GO:0042597">
    <property type="term" value="C:periplasmic space"/>
    <property type="evidence" value="ECO:0007669"/>
    <property type="project" value="UniProtKB-SubCell"/>
</dbReference>
<dbReference type="InterPro" id="IPR001188">
    <property type="entry name" value="Sperm_putr-bd"/>
</dbReference>
<evidence type="ECO:0000313" key="8">
    <source>
        <dbReference type="Proteomes" id="UP001156215"/>
    </source>
</evidence>
<gene>
    <name evidence="7" type="ORF">NB640_11545</name>
</gene>
<dbReference type="GO" id="GO:0015846">
    <property type="term" value="P:polyamine transport"/>
    <property type="evidence" value="ECO:0007669"/>
    <property type="project" value="InterPro"/>
</dbReference>
<evidence type="ECO:0000256" key="3">
    <source>
        <dbReference type="ARBA" id="ARBA00022729"/>
    </source>
</evidence>
<evidence type="ECO:0000256" key="4">
    <source>
        <dbReference type="ARBA" id="ARBA00022764"/>
    </source>
</evidence>
<comment type="function">
    <text evidence="5">Required for the activity of the bacterial periplasmic transport system of putrescine.</text>
</comment>
<dbReference type="SUPFAM" id="SSF53850">
    <property type="entry name" value="Periplasmic binding protein-like II"/>
    <property type="match status" value="1"/>
</dbReference>
<dbReference type="CDD" id="cd13590">
    <property type="entry name" value="PBP2_PotD_PotF_like"/>
    <property type="match status" value="1"/>
</dbReference>
<dbReference type="EMBL" id="CP098242">
    <property type="protein sequence ID" value="WAW09837.1"/>
    <property type="molecule type" value="Genomic_DNA"/>
</dbReference>
<keyword evidence="8" id="KW-1185">Reference proteome</keyword>
<dbReference type="Pfam" id="PF13416">
    <property type="entry name" value="SBP_bac_8"/>
    <property type="match status" value="1"/>
</dbReference>
<comment type="subcellular location">
    <subcellularLocation>
        <location evidence="1 5">Periplasm</location>
    </subcellularLocation>
</comment>
<evidence type="ECO:0000313" key="7">
    <source>
        <dbReference type="EMBL" id="WAW09837.1"/>
    </source>
</evidence>
<dbReference type="PANTHER" id="PTHR30222">
    <property type="entry name" value="SPERMIDINE/PUTRESCINE-BINDING PERIPLASMIC PROTEIN"/>
    <property type="match status" value="1"/>
</dbReference>
<name>A0A9E9P2F4_9BURK</name>
<dbReference type="Proteomes" id="UP001156215">
    <property type="component" value="Chromosome"/>
</dbReference>
<evidence type="ECO:0000256" key="1">
    <source>
        <dbReference type="ARBA" id="ARBA00004418"/>
    </source>
</evidence>
<dbReference type="Gene3D" id="3.40.190.10">
    <property type="entry name" value="Periplasmic binding protein-like II"/>
    <property type="match status" value="2"/>
</dbReference>
<dbReference type="PRINTS" id="PR00909">
    <property type="entry name" value="SPERMDNBNDNG"/>
</dbReference>
<accession>A0A9E9P2F4</accession>
<dbReference type="InterPro" id="IPR006059">
    <property type="entry name" value="SBP"/>
</dbReference>
<keyword evidence="2 5" id="KW-0813">Transport</keyword>
<proteinExistence type="inferred from homology"/>
<keyword evidence="3" id="KW-0732">Signal</keyword>
<evidence type="ECO:0000256" key="5">
    <source>
        <dbReference type="PIRNR" id="PIRNR019574"/>
    </source>
</evidence>
<organism evidence="7 8">
    <name type="scientific">Oxalobacter vibrioformis</name>
    <dbReference type="NCBI Taxonomy" id="933080"/>
    <lineage>
        <taxon>Bacteria</taxon>
        <taxon>Pseudomonadati</taxon>
        <taxon>Pseudomonadota</taxon>
        <taxon>Betaproteobacteria</taxon>
        <taxon>Burkholderiales</taxon>
        <taxon>Oxalobacteraceae</taxon>
        <taxon>Oxalobacter</taxon>
    </lineage>
</organism>
<sequence>MTKSALFSRIFRRPVLGLAFFLFLATLIGFKGAHAASGQVVVYNWSEYIPQEVLDKFTRETGIKVVYSTFESNEAMYAKVKMLRGKSYDVVVPSGYFVDQMRRNNLLQKIDHKKLTNLNNIDPSIMDREFDRENHYSIPYMWGAVGLAYNTKYVPKGSLTQWAQLQKPEYKGHIIMTDDLRDAFGLALLAQGRSSNTKNAADIKAGYEFLAKLKPSIRVFDVTATKQALITEEVWLGPIWNGDYLVAKEEKPELEFVFPSEGAILWVDSFVIPVGAKNVDNAHTFINYMLRPEVAAACVKEYKYSTPNLAAIKLLPADMRNDPILVPGKKELRNAEFTVGVGDALKIYEKYWEQLKTLK</sequence>
<protein>
    <recommendedName>
        <fullName evidence="5">Putrescine-binding periplasmic protein</fullName>
    </recommendedName>
</protein>
<dbReference type="KEGG" id="ovb:NB640_11545"/>
<dbReference type="RefSeq" id="WP_269308841.1">
    <property type="nucleotide sequence ID" value="NZ_CP098242.1"/>
</dbReference>
<reference evidence="7" key="1">
    <citation type="journal article" date="2022" name="Front. Microbiol.">
        <title>New perspectives on an old grouping: The genomic and phenotypic variability of Oxalobacter formigenes and the implications for calcium oxalate stone prevention.</title>
        <authorList>
            <person name="Chmiel J.A."/>
            <person name="Carr C."/>
            <person name="Stuivenberg G.A."/>
            <person name="Venema R."/>
            <person name="Chanyi R.M."/>
            <person name="Al K.F."/>
            <person name="Giguere D."/>
            <person name="Say H."/>
            <person name="Akouris P.P."/>
            <person name="Dominguez Romero S.A."/>
            <person name="Kwong A."/>
            <person name="Tai V."/>
            <person name="Koval S.F."/>
            <person name="Razvi H."/>
            <person name="Bjazevic J."/>
            <person name="Burton J.P."/>
        </authorList>
    </citation>
    <scope>NUCLEOTIDE SEQUENCE</scope>
    <source>
        <strain evidence="7">WoOx3</strain>
    </source>
</reference>
<dbReference type="PANTHER" id="PTHR30222:SF17">
    <property type="entry name" value="SPERMIDINE_PUTRESCINE-BINDING PERIPLASMIC PROTEIN"/>
    <property type="match status" value="1"/>
</dbReference>
<dbReference type="PIRSF" id="PIRSF019574">
    <property type="entry name" value="Periplasmic_polyamine_BP"/>
    <property type="match status" value="1"/>
</dbReference>
<dbReference type="AlphaFoldDB" id="A0A9E9P2F4"/>
<feature type="binding site" evidence="6">
    <location>
        <position position="47"/>
    </location>
    <ligand>
        <name>spermidine</name>
        <dbReference type="ChEBI" id="CHEBI:57834"/>
    </ligand>
</feature>
<feature type="binding site" evidence="6">
    <location>
        <position position="96"/>
    </location>
    <ligand>
        <name>spermidine</name>
        <dbReference type="ChEBI" id="CHEBI:57834"/>
    </ligand>
</feature>